<gene>
    <name evidence="2" type="ORF">HY730_01570</name>
</gene>
<dbReference type="GO" id="GO:0016116">
    <property type="term" value="P:carotenoid metabolic process"/>
    <property type="evidence" value="ECO:0007669"/>
    <property type="project" value="InterPro"/>
</dbReference>
<evidence type="ECO:0000313" key="3">
    <source>
        <dbReference type="Proteomes" id="UP000772181"/>
    </source>
</evidence>
<proteinExistence type="predicted"/>
<evidence type="ECO:0000259" key="1">
    <source>
        <dbReference type="Pfam" id="PF01593"/>
    </source>
</evidence>
<dbReference type="SUPFAM" id="SSF51905">
    <property type="entry name" value="FAD/NAD(P)-binding domain"/>
    <property type="match status" value="1"/>
</dbReference>
<dbReference type="Proteomes" id="UP000772181">
    <property type="component" value="Unassembled WGS sequence"/>
</dbReference>
<dbReference type="AlphaFoldDB" id="A0A933LPV6"/>
<name>A0A933LPV6_UNCTE</name>
<feature type="domain" description="Amine oxidase" evidence="1">
    <location>
        <begin position="4"/>
        <end position="260"/>
    </location>
</feature>
<dbReference type="PANTHER" id="PTHR46313">
    <property type="match status" value="1"/>
</dbReference>
<dbReference type="Gene3D" id="3.50.50.60">
    <property type="entry name" value="FAD/NAD(P)-binding domain"/>
    <property type="match status" value="1"/>
</dbReference>
<comment type="caution">
    <text evidence="2">The sequence shown here is derived from an EMBL/GenBank/DDBJ whole genome shotgun (WGS) entry which is preliminary data.</text>
</comment>
<dbReference type="Pfam" id="PF01593">
    <property type="entry name" value="Amino_oxidase"/>
    <property type="match status" value="1"/>
</dbReference>
<accession>A0A933LPV6</accession>
<dbReference type="InterPro" id="IPR002937">
    <property type="entry name" value="Amino_oxidase"/>
</dbReference>
<dbReference type="PANTHER" id="PTHR46313:SF3">
    <property type="entry name" value="PROLYCOPENE ISOMERASE, CHLOROPLASTIC"/>
    <property type="match status" value="1"/>
</dbReference>
<organism evidence="2 3">
    <name type="scientific">Tectimicrobiota bacterium</name>
    <dbReference type="NCBI Taxonomy" id="2528274"/>
    <lineage>
        <taxon>Bacteria</taxon>
        <taxon>Pseudomonadati</taxon>
        <taxon>Nitrospinota/Tectimicrobiota group</taxon>
        <taxon>Candidatus Tectimicrobiota</taxon>
    </lineage>
</organism>
<evidence type="ECO:0000313" key="2">
    <source>
        <dbReference type="EMBL" id="MBI4595049.1"/>
    </source>
</evidence>
<dbReference type="GO" id="GO:0016491">
    <property type="term" value="F:oxidoreductase activity"/>
    <property type="evidence" value="ECO:0007669"/>
    <property type="project" value="InterPro"/>
</dbReference>
<feature type="non-terminal residue" evidence="2">
    <location>
        <position position="1"/>
    </location>
</feature>
<protein>
    <submittedName>
        <fullName evidence="2">FAD-dependent oxidoreductase</fullName>
    </submittedName>
</protein>
<dbReference type="EMBL" id="JACQWF010000073">
    <property type="protein sequence ID" value="MBI4595049.1"/>
    <property type="molecule type" value="Genomic_DNA"/>
</dbReference>
<sequence>SNTILLIKGGSPALLQPLADSIKENGGEIRTETNVTDITVKNGKVYGVKIEVGKKVIPTQISDDEEIEAPFVICSVPFWSIFEVISEDLFPEWYVDWIKRISHKFCYLCGFIMGLKKPVWPPEVMRWYLPGLPRTKVALAAYYEQETVLQIYCQLQWHDKPFFSDLRQAKDMRQIREFLKLLEEDIYDVIPELKENIEWKIPNLGAFSIADAPGVAASYRPGLHTPIENLYLVGNNIREARGLAYQGLAHTALLCADEILGKRQADLNAPWSI</sequence>
<dbReference type="InterPro" id="IPR045892">
    <property type="entry name" value="CrtISO-like"/>
</dbReference>
<reference evidence="2" key="1">
    <citation type="submission" date="2020-07" db="EMBL/GenBank/DDBJ databases">
        <title>Huge and variable diversity of episymbiotic CPR bacteria and DPANN archaea in groundwater ecosystems.</title>
        <authorList>
            <person name="He C.Y."/>
            <person name="Keren R."/>
            <person name="Whittaker M."/>
            <person name="Farag I.F."/>
            <person name="Doudna J."/>
            <person name="Cate J.H.D."/>
            <person name="Banfield J.F."/>
        </authorList>
    </citation>
    <scope>NUCLEOTIDE SEQUENCE</scope>
    <source>
        <strain evidence="2">NC_groundwater_1482_Ag_S-0.65um_47_24</strain>
    </source>
</reference>
<dbReference type="InterPro" id="IPR036188">
    <property type="entry name" value="FAD/NAD-bd_sf"/>
</dbReference>